<keyword evidence="2" id="KW-1185">Reference proteome</keyword>
<sequence>MKYIYPFAAIVLLLTACNDKEVKPLDRTTTDWAFYKLEGNVKSISIKSNEVMNSSLELGKTKHENSTGHNTELQFNEEGMLILEKKSNNKGGPYEQITYNGKEQKLQQIQYVNNAPGIKTEFSWDETGQHNTAINRKNPDNSQIDRKTMKYEKGKLVEKITYNLQDNPIDRVVYVYDKNGNITDENLYLGTEFVQIKNVYTYNDKNKKESEIRYDKDSNIIYSTKYEYDGDNLIAKELTNGNGETEYSEKMSYNTKGDLEMKVTVDNFDSTETVERYQYDNNGNKTSRHIEKNNQLYMKINYTYDEKSNLTNLTVIDSSQVPVDNRTYTYTYDEKGNWTEKVITINDEKKYIEKRSITYYN</sequence>
<dbReference type="PROSITE" id="PS51257">
    <property type="entry name" value="PROKAR_LIPOPROTEIN"/>
    <property type="match status" value="1"/>
</dbReference>
<accession>A0A345HEA3</accession>
<organism evidence="1 2">
    <name type="scientific">Flavobacterium arcticum</name>
    <dbReference type="NCBI Taxonomy" id="1784713"/>
    <lineage>
        <taxon>Bacteria</taxon>
        <taxon>Pseudomonadati</taxon>
        <taxon>Bacteroidota</taxon>
        <taxon>Flavobacteriia</taxon>
        <taxon>Flavobacteriales</taxon>
        <taxon>Flavobacteriaceae</taxon>
        <taxon>Flavobacterium</taxon>
    </lineage>
</organism>
<evidence type="ECO:0000313" key="1">
    <source>
        <dbReference type="EMBL" id="AXG74913.1"/>
    </source>
</evidence>
<dbReference type="AlphaFoldDB" id="A0A345HEA3"/>
<evidence type="ECO:0000313" key="2">
    <source>
        <dbReference type="Proteomes" id="UP000253951"/>
    </source>
</evidence>
<name>A0A345HEA3_9FLAO</name>
<dbReference type="Gene3D" id="2.180.10.10">
    <property type="entry name" value="RHS repeat-associated core"/>
    <property type="match status" value="1"/>
</dbReference>
<dbReference type="EMBL" id="CP031188">
    <property type="protein sequence ID" value="AXG74913.1"/>
    <property type="molecule type" value="Genomic_DNA"/>
</dbReference>
<dbReference type="Proteomes" id="UP000253951">
    <property type="component" value="Chromosome"/>
</dbReference>
<reference evidence="1 2" key="1">
    <citation type="submission" date="2018-07" db="EMBL/GenBank/DDBJ databases">
        <title>Complete genome sequence of Flavobacterium arcticum type strain SM1502T.</title>
        <authorList>
            <person name="Li Y."/>
            <person name="Li D.-D."/>
        </authorList>
    </citation>
    <scope>NUCLEOTIDE SEQUENCE [LARGE SCALE GENOMIC DNA]</scope>
    <source>
        <strain evidence="1 2">SM1502</strain>
    </source>
</reference>
<dbReference type="RefSeq" id="WP_114678671.1">
    <property type="nucleotide sequence ID" value="NZ_CP031188.1"/>
</dbReference>
<dbReference type="OrthoDB" id="1046747at2"/>
<gene>
    <name evidence="1" type="ORF">DVK85_12015</name>
</gene>
<protein>
    <recommendedName>
        <fullName evidence="3">RHS repeat protein</fullName>
    </recommendedName>
</protein>
<proteinExistence type="predicted"/>
<evidence type="ECO:0008006" key="3">
    <source>
        <dbReference type="Google" id="ProtNLM"/>
    </source>
</evidence>
<dbReference type="KEGG" id="fat:DVK85_12015"/>